<dbReference type="VEuPathDB" id="PiroplasmaDB:BmR1_04g09485"/>
<name>I7IHM4_BABMR</name>
<organism evidence="4 5">
    <name type="scientific">Babesia microti (strain RI)</name>
    <dbReference type="NCBI Taxonomy" id="1133968"/>
    <lineage>
        <taxon>Eukaryota</taxon>
        <taxon>Sar</taxon>
        <taxon>Alveolata</taxon>
        <taxon>Apicomplexa</taxon>
        <taxon>Aconoidasida</taxon>
        <taxon>Piroplasmida</taxon>
        <taxon>Babesiidae</taxon>
        <taxon>Babesia</taxon>
    </lineage>
</organism>
<dbReference type="GO" id="GO:0006364">
    <property type="term" value="P:rRNA processing"/>
    <property type="evidence" value="ECO:0007669"/>
    <property type="project" value="TreeGrafter"/>
</dbReference>
<evidence type="ECO:0000256" key="3">
    <source>
        <dbReference type="PROSITE-ProRule" id="PRU00221"/>
    </source>
</evidence>
<dbReference type="AlphaFoldDB" id="I7IHM4"/>
<protein>
    <submittedName>
        <fullName evidence="4">WD-repeat protein, putative</fullName>
    </submittedName>
</protein>
<dbReference type="KEGG" id="bmic:BmR1_04g09485"/>
<proteinExistence type="predicted"/>
<dbReference type="GeneID" id="24426522"/>
<dbReference type="PROSITE" id="PS50082">
    <property type="entry name" value="WD_REPEATS_2"/>
    <property type="match status" value="1"/>
</dbReference>
<keyword evidence="1 3" id="KW-0853">WD repeat</keyword>
<reference evidence="4 5" key="3">
    <citation type="journal article" date="2016" name="Sci. Rep.">
        <title>Genome-wide diversity and gene expression profiling of Babesia microti isolates identify polymorphic genes that mediate host-pathogen interactions.</title>
        <authorList>
            <person name="Silva J.C."/>
            <person name="Cornillot E."/>
            <person name="McCracken C."/>
            <person name="Usmani-Brown S."/>
            <person name="Dwivedi A."/>
            <person name="Ifeonu O.O."/>
            <person name="Crabtree J."/>
            <person name="Gotia H.T."/>
            <person name="Virji A.Z."/>
            <person name="Reynes C."/>
            <person name="Colinge J."/>
            <person name="Kumar V."/>
            <person name="Lawres L."/>
            <person name="Pazzi J.E."/>
            <person name="Pablo J.V."/>
            <person name="Hung C."/>
            <person name="Brancato J."/>
            <person name="Kumari P."/>
            <person name="Orvis J."/>
            <person name="Tretina K."/>
            <person name="Chibucos M."/>
            <person name="Ott S."/>
            <person name="Sadzewicz L."/>
            <person name="Sengamalay N."/>
            <person name="Shetty A.C."/>
            <person name="Su Q."/>
            <person name="Tallon L."/>
            <person name="Fraser C.M."/>
            <person name="Frutos R."/>
            <person name="Molina D.M."/>
            <person name="Krause P.J."/>
            <person name="Ben Mamoun C."/>
        </authorList>
    </citation>
    <scope>NUCLEOTIDE SEQUENCE [LARGE SCALE GENOMIC DNA]</scope>
    <source>
        <strain evidence="4 5">RI</strain>
    </source>
</reference>
<gene>
    <name evidence="4" type="ORF">BmR1_04g09485</name>
</gene>
<dbReference type="GO" id="GO:0120330">
    <property type="term" value="C:rixosome complex"/>
    <property type="evidence" value="ECO:0007669"/>
    <property type="project" value="TreeGrafter"/>
</dbReference>
<dbReference type="RefSeq" id="XP_012650475.1">
    <property type="nucleotide sequence ID" value="XM_012795021.1"/>
</dbReference>
<dbReference type="InterPro" id="IPR045227">
    <property type="entry name" value="WDR18/Ipi3/RID3"/>
</dbReference>
<accession>I7IHM4</accession>
<dbReference type="GO" id="GO:0005656">
    <property type="term" value="C:nuclear pre-replicative complex"/>
    <property type="evidence" value="ECO:0007669"/>
    <property type="project" value="TreeGrafter"/>
</dbReference>
<dbReference type="Proteomes" id="UP000002899">
    <property type="component" value="Chromosome IV"/>
</dbReference>
<dbReference type="PANTHER" id="PTHR18763:SF0">
    <property type="entry name" value="WD REPEAT-CONTAINING PROTEIN 18"/>
    <property type="match status" value="1"/>
</dbReference>
<dbReference type="SUPFAM" id="SSF50978">
    <property type="entry name" value="WD40 repeat-like"/>
    <property type="match status" value="1"/>
</dbReference>
<sequence length="399" mass="44503">MECAVAYGSNGCLSISIPSGNVQLTIKGGRKCYANGFVQINGAYYASCSEKAVLDIVSNGEIRTIALPELCPVLKSIPNSTLVAGSDSGKIYFWNTIDGSLIGTFKPHSKPITCIDFDQSFNTVLTGSMDSSLKLFCQPLVDCKEVAIFYGHLAPIISCANLIKYKYQFDIASISEDSTLKLWKLQRNINRQEAVCIYTINLNSKPHSMLKGLNNHLYVSLQNSTLLKLELQIDVNGENISNMPEKYYNFTQCMQICESCEGYHLVSIGVDGIRIWDTHSITCLSHFHLGSDCNSILMARQMNALVTKCPLKRVETHESHLTLLQMDKESTKKAAIKAQNALKKLLPLHSSLQNLDLSTHLNLYKDSEQLYKLIKSQVIETSKQMESLDAFNDIYNDIK</sequence>
<feature type="repeat" description="WD" evidence="3">
    <location>
        <begin position="105"/>
        <end position="136"/>
    </location>
</feature>
<keyword evidence="5" id="KW-1185">Reference proteome</keyword>
<dbReference type="InterPro" id="IPR015943">
    <property type="entry name" value="WD40/YVTN_repeat-like_dom_sf"/>
</dbReference>
<evidence type="ECO:0000313" key="4">
    <source>
        <dbReference type="EMBL" id="CCF76067.1"/>
    </source>
</evidence>
<dbReference type="OrthoDB" id="6252103at2759"/>
<dbReference type="SMART" id="SM00320">
    <property type="entry name" value="WD40"/>
    <property type="match status" value="4"/>
</dbReference>
<dbReference type="EMBL" id="LN871599">
    <property type="protein sequence ID" value="CCF76067.1"/>
    <property type="molecule type" value="Genomic_DNA"/>
</dbReference>
<dbReference type="GO" id="GO:0006261">
    <property type="term" value="P:DNA-templated DNA replication"/>
    <property type="evidence" value="ECO:0007669"/>
    <property type="project" value="TreeGrafter"/>
</dbReference>
<evidence type="ECO:0000313" key="5">
    <source>
        <dbReference type="Proteomes" id="UP000002899"/>
    </source>
</evidence>
<dbReference type="Gene3D" id="2.130.10.10">
    <property type="entry name" value="YVTN repeat-like/Quinoprotein amine dehydrogenase"/>
    <property type="match status" value="1"/>
</dbReference>
<dbReference type="InterPro" id="IPR036322">
    <property type="entry name" value="WD40_repeat_dom_sf"/>
</dbReference>
<reference evidence="4 5" key="1">
    <citation type="journal article" date="2012" name="Nucleic Acids Res.">
        <title>Sequencing of the smallest Apicomplexan genome from the human pathogen Babesia microti.</title>
        <authorList>
            <person name="Cornillot E."/>
            <person name="Hadj-Kaddour K."/>
            <person name="Dassouli A."/>
            <person name="Noel B."/>
            <person name="Ranwez V."/>
            <person name="Vacherie B."/>
            <person name="Augagneur Y."/>
            <person name="Bres V."/>
            <person name="Duclos A."/>
            <person name="Randazzo S."/>
            <person name="Carcy B."/>
            <person name="Debierre-Grockiego F."/>
            <person name="Delbecq S."/>
            <person name="Moubri-Menage K."/>
            <person name="Shams-Eldin H."/>
            <person name="Usmani-Brown S."/>
            <person name="Bringaud F."/>
            <person name="Wincker P."/>
            <person name="Vivares C.P."/>
            <person name="Schwarz R.T."/>
            <person name="Schetters T.P."/>
            <person name="Krause P.J."/>
            <person name="Gorenflot A."/>
            <person name="Berry V."/>
            <person name="Barbe V."/>
            <person name="Ben Mamoun C."/>
        </authorList>
    </citation>
    <scope>NUCLEOTIDE SEQUENCE [LARGE SCALE GENOMIC DNA]</scope>
    <source>
        <strain evidence="4 5">RI</strain>
    </source>
</reference>
<evidence type="ECO:0000256" key="2">
    <source>
        <dbReference type="ARBA" id="ARBA00022737"/>
    </source>
</evidence>
<reference evidence="4 5" key="2">
    <citation type="journal article" date="2013" name="PLoS ONE">
        <title>Whole genome mapping and re-organization of the nuclear and mitochondrial genomes of Babesia microti isolates.</title>
        <authorList>
            <person name="Cornillot E."/>
            <person name="Dassouli A."/>
            <person name="Garg A."/>
            <person name="Pachikara N."/>
            <person name="Randazzo S."/>
            <person name="Depoix D."/>
            <person name="Carcy B."/>
            <person name="Delbecq S."/>
            <person name="Frutos R."/>
            <person name="Silva J.C."/>
            <person name="Sutton R."/>
            <person name="Krause P.J."/>
            <person name="Mamoun C.B."/>
        </authorList>
    </citation>
    <scope>NUCLEOTIDE SEQUENCE [LARGE SCALE GENOMIC DNA]</scope>
    <source>
        <strain evidence="4 5">RI</strain>
    </source>
</reference>
<dbReference type="InterPro" id="IPR001680">
    <property type="entry name" value="WD40_rpt"/>
</dbReference>
<evidence type="ECO:0000256" key="1">
    <source>
        <dbReference type="ARBA" id="ARBA00022574"/>
    </source>
</evidence>
<dbReference type="Pfam" id="PF00400">
    <property type="entry name" value="WD40"/>
    <property type="match status" value="2"/>
</dbReference>
<dbReference type="PANTHER" id="PTHR18763">
    <property type="entry name" value="WD-REPEAT PROTEIN 18"/>
    <property type="match status" value="1"/>
</dbReference>
<keyword evidence="2" id="KW-0677">Repeat</keyword>